<evidence type="ECO:0000313" key="1">
    <source>
        <dbReference type="EMBL" id="GDY61559.1"/>
    </source>
</evidence>
<gene>
    <name evidence="1" type="ORF">SAV14893_009520</name>
    <name evidence="2" type="ORF">SAV31267_078240</name>
</gene>
<name>A0A4D4LUS8_STRAX</name>
<sequence length="66" mass="7358">MRQRLLAGLDDPPLLAPEERRLLLAQSVERSFPEAADRAFALRPDRQGIGWAARSTADGQTRSSLR</sequence>
<reference evidence="2 3" key="1">
    <citation type="submission" date="2019-04" db="EMBL/GenBank/DDBJ databases">
        <title>Draft genome sequences of Streptomyces avermitilis ATCC 31267.</title>
        <authorList>
            <person name="Komaki H."/>
            <person name="Tamura T."/>
            <person name="Hosoyama A."/>
        </authorList>
    </citation>
    <scope>NUCLEOTIDE SEQUENCE [LARGE SCALE GENOMIC DNA]</scope>
    <source>
        <strain evidence="2 3">ATCC 31267</strain>
    </source>
</reference>
<dbReference type="AlphaFoldDB" id="A0A4D4LUS8"/>
<dbReference type="EMBL" id="BJHX01000001">
    <property type="protein sequence ID" value="GDY61559.1"/>
    <property type="molecule type" value="Genomic_DNA"/>
</dbReference>
<evidence type="ECO:0000313" key="4">
    <source>
        <dbReference type="Proteomes" id="UP000302139"/>
    </source>
</evidence>
<evidence type="ECO:0000313" key="3">
    <source>
        <dbReference type="Proteomes" id="UP000299211"/>
    </source>
</evidence>
<proteinExistence type="predicted"/>
<protein>
    <submittedName>
        <fullName evidence="1">Uncharacterized protein</fullName>
    </submittedName>
</protein>
<comment type="caution">
    <text evidence="1">The sequence shown here is derived from an EMBL/GenBank/DDBJ whole genome shotgun (WGS) entry which is preliminary data.</text>
</comment>
<dbReference type="Proteomes" id="UP000299211">
    <property type="component" value="Unassembled WGS sequence"/>
</dbReference>
<accession>A0A4D4LUS8</accession>
<dbReference type="EMBL" id="BJHY01000001">
    <property type="protein sequence ID" value="GDY78339.1"/>
    <property type="molecule type" value="Genomic_DNA"/>
</dbReference>
<organism evidence="1 4">
    <name type="scientific">Streptomyces avermitilis</name>
    <dbReference type="NCBI Taxonomy" id="33903"/>
    <lineage>
        <taxon>Bacteria</taxon>
        <taxon>Bacillati</taxon>
        <taxon>Actinomycetota</taxon>
        <taxon>Actinomycetes</taxon>
        <taxon>Kitasatosporales</taxon>
        <taxon>Streptomycetaceae</taxon>
        <taxon>Streptomyces</taxon>
    </lineage>
</organism>
<evidence type="ECO:0000313" key="2">
    <source>
        <dbReference type="EMBL" id="GDY78339.1"/>
    </source>
</evidence>
<dbReference type="Proteomes" id="UP000302139">
    <property type="component" value="Unassembled WGS sequence"/>
</dbReference>
<reference evidence="1 4" key="2">
    <citation type="submission" date="2019-04" db="EMBL/GenBank/DDBJ databases">
        <title>Draft genome sequences of Streptomyces avermitilis NBRC 14893.</title>
        <authorList>
            <person name="Komaki H."/>
            <person name="Tamura T."/>
            <person name="Hosoyama A."/>
        </authorList>
    </citation>
    <scope>NUCLEOTIDE SEQUENCE [LARGE SCALE GENOMIC DNA]</scope>
    <source>
        <strain evidence="1 4">NBRC 14893</strain>
    </source>
</reference>